<evidence type="ECO:0000313" key="2">
    <source>
        <dbReference type="EMBL" id="KAF2606098.1"/>
    </source>
</evidence>
<proteinExistence type="predicted"/>
<comment type="caution">
    <text evidence="2">The sequence shown here is derived from an EMBL/GenBank/DDBJ whole genome shotgun (WGS) entry which is preliminary data.</text>
</comment>
<name>A0A8S9LKS0_BRACR</name>
<organism evidence="2 3">
    <name type="scientific">Brassica cretica</name>
    <name type="common">Mustard</name>
    <dbReference type="NCBI Taxonomy" id="69181"/>
    <lineage>
        <taxon>Eukaryota</taxon>
        <taxon>Viridiplantae</taxon>
        <taxon>Streptophyta</taxon>
        <taxon>Embryophyta</taxon>
        <taxon>Tracheophyta</taxon>
        <taxon>Spermatophyta</taxon>
        <taxon>Magnoliopsida</taxon>
        <taxon>eudicotyledons</taxon>
        <taxon>Gunneridae</taxon>
        <taxon>Pentapetalae</taxon>
        <taxon>rosids</taxon>
        <taxon>malvids</taxon>
        <taxon>Brassicales</taxon>
        <taxon>Brassicaceae</taxon>
        <taxon>Brassiceae</taxon>
        <taxon>Brassica</taxon>
    </lineage>
</organism>
<dbReference type="AlphaFoldDB" id="A0A8S9LKS0"/>
<feature type="region of interest" description="Disordered" evidence="1">
    <location>
        <begin position="1"/>
        <end position="45"/>
    </location>
</feature>
<feature type="compositionally biased region" description="Polar residues" evidence="1">
    <location>
        <begin position="269"/>
        <end position="295"/>
    </location>
</feature>
<dbReference type="Proteomes" id="UP000712281">
    <property type="component" value="Unassembled WGS sequence"/>
</dbReference>
<accession>A0A8S9LKS0</accession>
<evidence type="ECO:0000313" key="3">
    <source>
        <dbReference type="Proteomes" id="UP000712281"/>
    </source>
</evidence>
<evidence type="ECO:0000256" key="1">
    <source>
        <dbReference type="SAM" id="MobiDB-lite"/>
    </source>
</evidence>
<sequence>MEDMDFGRISIDETTTTSSDKSTKKSIDAAHQTSIDDTPPEAGRSYEMMDVERRRKVDSIDGPPLAKIKESLDSLHSALEGQNQFGIYQIDANTLSELEQQADFVDIPYNISTLKDRYPIPNPDRFTKNYDATVGSRRGRVKFRLNQAFTGNRKMATDLNGKIDIIYSELMRKFDALSEHIKRLDVNAVLLRSGKRLIPSTLDIDNAEKRAEVEKTSEIRSRPIILDSPNPESKTPREKEPSNTEGVAIDLEEEEEELEEDVEIDRQDGTNVDRPTTVNIDRQEGNNVDRPTTVNIDRHNENNVDRRSTPAKPAVERVYRTLPPFPPNKTQTKRELDKAICKKAFDKITFEMPLSDAIKVSSSIKKYVKKHGIQQLPSC</sequence>
<feature type="region of interest" description="Disordered" evidence="1">
    <location>
        <begin position="214"/>
        <end position="247"/>
    </location>
</feature>
<dbReference type="EMBL" id="QGKW02000276">
    <property type="protein sequence ID" value="KAF2606098.1"/>
    <property type="molecule type" value="Genomic_DNA"/>
</dbReference>
<protein>
    <submittedName>
        <fullName evidence="2">Uncharacterized protein</fullName>
    </submittedName>
</protein>
<reference evidence="2" key="1">
    <citation type="submission" date="2019-12" db="EMBL/GenBank/DDBJ databases">
        <title>Genome sequencing and annotation of Brassica cretica.</title>
        <authorList>
            <person name="Studholme D.J."/>
            <person name="Sarris P.F."/>
        </authorList>
    </citation>
    <scope>NUCLEOTIDE SEQUENCE</scope>
    <source>
        <strain evidence="2">PFS-001/15</strain>
        <tissue evidence="2">Leaf</tissue>
    </source>
</reference>
<feature type="region of interest" description="Disordered" evidence="1">
    <location>
        <begin position="268"/>
        <end position="295"/>
    </location>
</feature>
<gene>
    <name evidence="2" type="ORF">F2Q68_00044125</name>
</gene>